<dbReference type="EMBL" id="QJKB01000003">
    <property type="protein sequence ID" value="PXX44270.1"/>
    <property type="molecule type" value="Genomic_DNA"/>
</dbReference>
<evidence type="ECO:0000313" key="2">
    <source>
        <dbReference type="Proteomes" id="UP000247792"/>
    </source>
</evidence>
<dbReference type="RefSeq" id="WP_110255501.1">
    <property type="nucleotide sequence ID" value="NZ_QJKB01000003.1"/>
</dbReference>
<sequence>MIDYIISIIRNIVNPWVNTVMRVATDTRMFDVAMWGKLRGIKYLEMILEGIYILCHISNKVSVQPTASMVHVDDYDAMTEECSSSMVAGQKRC</sequence>
<accession>A0A318J9A1</accession>
<reference evidence="1 2" key="1">
    <citation type="submission" date="2018-05" db="EMBL/GenBank/DDBJ databases">
        <title>Genomic Encyclopedia of Type Strains, Phase IV (KMG-IV): sequencing the most valuable type-strain genomes for metagenomic binning, comparative biology and taxonomic classification.</title>
        <authorList>
            <person name="Goeker M."/>
        </authorList>
    </citation>
    <scope>NUCLEOTIDE SEQUENCE [LARGE SCALE GENOMIC DNA]</scope>
    <source>
        <strain evidence="1 2">DSM 19792</strain>
    </source>
</reference>
<organism evidence="1 2">
    <name type="scientific">Undibacterium pigrum</name>
    <dbReference type="NCBI Taxonomy" id="401470"/>
    <lineage>
        <taxon>Bacteria</taxon>
        <taxon>Pseudomonadati</taxon>
        <taxon>Pseudomonadota</taxon>
        <taxon>Betaproteobacteria</taxon>
        <taxon>Burkholderiales</taxon>
        <taxon>Oxalobacteraceae</taxon>
        <taxon>Undibacterium</taxon>
    </lineage>
</organism>
<gene>
    <name evidence="1" type="ORF">DFR42_103540</name>
</gene>
<keyword evidence="2" id="KW-1185">Reference proteome</keyword>
<proteinExistence type="predicted"/>
<name>A0A318J9A1_9BURK</name>
<evidence type="ECO:0000313" key="1">
    <source>
        <dbReference type="EMBL" id="PXX44270.1"/>
    </source>
</evidence>
<dbReference type="Proteomes" id="UP000247792">
    <property type="component" value="Unassembled WGS sequence"/>
</dbReference>
<protein>
    <submittedName>
        <fullName evidence="1">Uncharacterized protein</fullName>
    </submittedName>
</protein>
<comment type="caution">
    <text evidence="1">The sequence shown here is derived from an EMBL/GenBank/DDBJ whole genome shotgun (WGS) entry which is preliminary data.</text>
</comment>
<dbReference type="AlphaFoldDB" id="A0A318J9A1"/>